<gene>
    <name evidence="2" type="ORF">J0X25_03855</name>
</gene>
<dbReference type="AlphaFoldDB" id="A0A8A2VF21"/>
<proteinExistence type="predicted"/>
<dbReference type="PROSITE" id="PS51318">
    <property type="entry name" value="TAT"/>
    <property type="match status" value="1"/>
</dbReference>
<evidence type="ECO:0000313" key="3">
    <source>
        <dbReference type="Proteomes" id="UP000663203"/>
    </source>
</evidence>
<feature type="compositionally biased region" description="Acidic residues" evidence="1">
    <location>
        <begin position="358"/>
        <end position="374"/>
    </location>
</feature>
<feature type="region of interest" description="Disordered" evidence="1">
    <location>
        <begin position="218"/>
        <end position="243"/>
    </location>
</feature>
<accession>A0A8A2VF21</accession>
<evidence type="ECO:0000313" key="2">
    <source>
        <dbReference type="EMBL" id="QSX00112.1"/>
    </source>
</evidence>
<dbReference type="EMBL" id="CP071462">
    <property type="protein sequence ID" value="QSX00112.1"/>
    <property type="molecule type" value="Genomic_DNA"/>
</dbReference>
<name>A0A8A2VF21_9EURY</name>
<feature type="region of interest" description="Disordered" evidence="1">
    <location>
        <begin position="94"/>
        <end position="164"/>
    </location>
</feature>
<keyword evidence="3" id="KW-1185">Reference proteome</keyword>
<feature type="region of interest" description="Disordered" evidence="1">
    <location>
        <begin position="347"/>
        <end position="374"/>
    </location>
</feature>
<dbReference type="InterPro" id="IPR006311">
    <property type="entry name" value="TAT_signal"/>
</dbReference>
<feature type="compositionally biased region" description="Acidic residues" evidence="1">
    <location>
        <begin position="99"/>
        <end position="139"/>
    </location>
</feature>
<reference evidence="2 3" key="1">
    <citation type="submission" date="2021-03" db="EMBL/GenBank/DDBJ databases">
        <title>Haloterrigena longa sp. nov. and Haloterrigena limicola sp. nov., extremely halophilic archaea isolated from a salt lake.</title>
        <authorList>
            <person name="Henglin C."/>
        </authorList>
    </citation>
    <scope>NUCLEOTIDE SEQUENCE [LARGE SCALE GENOMIC DNA]</scope>
    <source>
        <strain evidence="2 3">KZCA68</strain>
    </source>
</reference>
<dbReference type="Proteomes" id="UP000663203">
    <property type="component" value="Chromosome"/>
</dbReference>
<sequence>MDKFNSLSRRESLLGIGAAGTLLGGGALGVSSAVAGEDSKNKTDDATDGETVTSKKGRFELGLVCYEKGTAEFRVSNETGAAAKVNWTVDLGRSVVDGTDTDADDGDVDEDFDPDGETIEDGQEVDDDGDDDDDDDDNGDYSNGTDEGDYTLEGKLTVPKGASETFRADVLSKDATVTLYHDGKKVAAVDVEKLDCEEYSPADEIDLEAVCYRMRKRETENDTDENGGDGDTVSPSEPGATATYTTTLTVGSDNAGDSLNDIVADFQGTGADVSNVGDGDVAVRRNGEDVTDDLDEVSASNDGATLTLGFGGSYSLEEGDEIEVVLEDVQNPEDAGDYEATYTLNSQSAGETTTVDFTIDDGDGDDEDGADDETGVTKATEVKFRVTNDSKQKVKTNWTVQGDGQGGKCYVDGKDSETFWVTALEDQKTYVSLTYDGEEVATVKADADTECDGDC</sequence>
<organism evidence="2 3">
    <name type="scientific">Haloterrigena alkaliphila</name>
    <dbReference type="NCBI Taxonomy" id="2816475"/>
    <lineage>
        <taxon>Archaea</taxon>
        <taxon>Methanobacteriati</taxon>
        <taxon>Methanobacteriota</taxon>
        <taxon>Stenosarchaea group</taxon>
        <taxon>Halobacteria</taxon>
        <taxon>Halobacteriales</taxon>
        <taxon>Natrialbaceae</taxon>
        <taxon>Haloterrigena</taxon>
    </lineage>
</organism>
<dbReference type="RefSeq" id="WP_207289828.1">
    <property type="nucleotide sequence ID" value="NZ_CP071462.1"/>
</dbReference>
<dbReference type="GeneID" id="63186410"/>
<protein>
    <submittedName>
        <fullName evidence="2">Uncharacterized protein</fullName>
    </submittedName>
</protein>
<dbReference type="KEGG" id="hakz:J0X25_03855"/>
<evidence type="ECO:0000256" key="1">
    <source>
        <dbReference type="SAM" id="MobiDB-lite"/>
    </source>
</evidence>